<evidence type="ECO:0000256" key="2">
    <source>
        <dbReference type="ARBA" id="ARBA00022516"/>
    </source>
</evidence>
<keyword evidence="2" id="KW-0444">Lipid biosynthesis</keyword>
<sequence>MPGPTTPPLYGHRRDTVRSAESDAPDTLPEPFSRRTSALSEAVTYTPTGVGRTGTAAPLAASACDLESAMTGVSTLDRPPQSVAPTRYTVGLARDEEDVRAAQRLRHDVFAGEMGALLATPQPGLDIDGFDAHCDHLLVRDTVTGQVVGTYRLLPPERAAIAGRLYSQGEFDLSPLDAIRPGLVEVGRSCVHPDHRDGAVIGLIWAGIARYMVDRGHEWLAGCCSIPLADGGALAAGTWDRVRTKYLAPEEFRVRPLLPWEPTGAAPAGHTELPPLLRGYLRLGAWVCGQPAHDPDFGVADLFVLLSMRRVNARYLRHFLSLVPA</sequence>
<feature type="region of interest" description="Disordered" evidence="6">
    <location>
        <begin position="1"/>
        <end position="38"/>
    </location>
</feature>
<keyword evidence="3" id="KW-0808">Transferase</keyword>
<comment type="pathway">
    <text evidence="1">Lipid metabolism.</text>
</comment>
<organism evidence="7 8">
    <name type="scientific">Streptomyces griseorubiginosus</name>
    <dbReference type="NCBI Taxonomy" id="67304"/>
    <lineage>
        <taxon>Bacteria</taxon>
        <taxon>Bacillati</taxon>
        <taxon>Actinomycetota</taxon>
        <taxon>Actinomycetes</taxon>
        <taxon>Kitasatosporales</taxon>
        <taxon>Streptomycetaceae</taxon>
        <taxon>Streptomyces</taxon>
    </lineage>
</organism>
<dbReference type="AlphaFoldDB" id="A0AAI8PL87"/>
<dbReference type="InterPro" id="IPR052351">
    <property type="entry name" value="Ornithine_N-alpha-AT"/>
</dbReference>
<dbReference type="KEGG" id="sge:DWG14_01159"/>
<evidence type="ECO:0000256" key="6">
    <source>
        <dbReference type="SAM" id="MobiDB-lite"/>
    </source>
</evidence>
<reference evidence="7 8" key="1">
    <citation type="submission" date="2018-09" db="EMBL/GenBank/DDBJ databases">
        <title>Production of Trimethoprim by Streptomyces sp. 3E-1.</title>
        <authorList>
            <person name="Kang H.J."/>
            <person name="Kim S.B."/>
        </authorList>
    </citation>
    <scope>NUCLEOTIDE SEQUENCE [LARGE SCALE GENOMIC DNA]</scope>
    <source>
        <strain evidence="7 8">3E-1</strain>
    </source>
</reference>
<evidence type="ECO:0000256" key="3">
    <source>
        <dbReference type="ARBA" id="ARBA00022679"/>
    </source>
</evidence>
<dbReference type="EMBL" id="CP032427">
    <property type="protein sequence ID" value="AYC36949.1"/>
    <property type="molecule type" value="Genomic_DNA"/>
</dbReference>
<accession>A0AAI8PL87</accession>
<dbReference type="Gene3D" id="3.40.630.30">
    <property type="match status" value="1"/>
</dbReference>
<feature type="compositionally biased region" description="Basic and acidic residues" evidence="6">
    <location>
        <begin position="12"/>
        <end position="21"/>
    </location>
</feature>
<dbReference type="PANTHER" id="PTHR37323:SF1">
    <property type="entry name" value="L-ORNITHINE N(ALPHA)-ACYLTRANSFERASE"/>
    <property type="match status" value="1"/>
</dbReference>
<dbReference type="GO" id="GO:0006629">
    <property type="term" value="P:lipid metabolic process"/>
    <property type="evidence" value="ECO:0007669"/>
    <property type="project" value="UniProtKB-KW"/>
</dbReference>
<keyword evidence="5" id="KW-0012">Acyltransferase</keyword>
<evidence type="ECO:0000313" key="7">
    <source>
        <dbReference type="EMBL" id="AYC36949.1"/>
    </source>
</evidence>
<dbReference type="InterPro" id="IPR016181">
    <property type="entry name" value="Acyl_CoA_acyltransferase"/>
</dbReference>
<name>A0AAI8PL87_9ACTN</name>
<gene>
    <name evidence="7" type="ORF">DWG14_01159</name>
</gene>
<evidence type="ECO:0000313" key="8">
    <source>
        <dbReference type="Proteomes" id="UP000265765"/>
    </source>
</evidence>
<evidence type="ECO:0008006" key="9">
    <source>
        <dbReference type="Google" id="ProtNLM"/>
    </source>
</evidence>
<keyword evidence="4" id="KW-0443">Lipid metabolism</keyword>
<protein>
    <recommendedName>
        <fullName evidence="9">Ornithine-acyl[acyl carrier protein] N-acyltransferase</fullName>
    </recommendedName>
</protein>
<proteinExistence type="predicted"/>
<evidence type="ECO:0000256" key="1">
    <source>
        <dbReference type="ARBA" id="ARBA00005189"/>
    </source>
</evidence>
<dbReference type="PANTHER" id="PTHR37323">
    <property type="entry name" value="GCN5-RELATED N-ACETYLTRANSFERASE"/>
    <property type="match status" value="1"/>
</dbReference>
<dbReference type="SUPFAM" id="SSF55729">
    <property type="entry name" value="Acyl-CoA N-acyltransferases (Nat)"/>
    <property type="match status" value="1"/>
</dbReference>
<dbReference type="GO" id="GO:0016746">
    <property type="term" value="F:acyltransferase activity"/>
    <property type="evidence" value="ECO:0007669"/>
    <property type="project" value="UniProtKB-KW"/>
</dbReference>
<evidence type="ECO:0000256" key="5">
    <source>
        <dbReference type="ARBA" id="ARBA00023315"/>
    </source>
</evidence>
<dbReference type="Proteomes" id="UP000265765">
    <property type="component" value="Chromosome"/>
</dbReference>
<dbReference type="Pfam" id="PF13444">
    <property type="entry name" value="Acetyltransf_5"/>
    <property type="match status" value="1"/>
</dbReference>
<evidence type="ECO:0000256" key="4">
    <source>
        <dbReference type="ARBA" id="ARBA00023098"/>
    </source>
</evidence>